<evidence type="ECO:0000313" key="2">
    <source>
        <dbReference type="EMBL" id="GFE64849.1"/>
    </source>
</evidence>
<organism evidence="2 3">
    <name type="scientific">Litoreibacter roseus</name>
    <dbReference type="NCBI Taxonomy" id="2601869"/>
    <lineage>
        <taxon>Bacteria</taxon>
        <taxon>Pseudomonadati</taxon>
        <taxon>Pseudomonadota</taxon>
        <taxon>Alphaproteobacteria</taxon>
        <taxon>Rhodobacterales</taxon>
        <taxon>Roseobacteraceae</taxon>
        <taxon>Litoreibacter</taxon>
    </lineage>
</organism>
<proteinExistence type="predicted"/>
<dbReference type="OrthoDB" id="9802763at2"/>
<name>A0A6N6JHJ3_9RHOB</name>
<reference evidence="2 3" key="1">
    <citation type="submission" date="2019-12" db="EMBL/GenBank/DDBJ databases">
        <title>Litoreibacter badius sp. nov., a novel bacteriochlorophyll a-containing bacterium in the genus Litoreibacter.</title>
        <authorList>
            <person name="Kanamuro M."/>
            <person name="Takabe Y."/>
            <person name="Mori K."/>
            <person name="Takaichi S."/>
            <person name="Hanada S."/>
        </authorList>
    </citation>
    <scope>NUCLEOTIDE SEQUENCE [LARGE SCALE GENOMIC DNA]</scope>
    <source>
        <strain evidence="2 3">K6</strain>
    </source>
</reference>
<feature type="compositionally biased region" description="Basic and acidic residues" evidence="1">
    <location>
        <begin position="49"/>
        <end position="61"/>
    </location>
</feature>
<feature type="region of interest" description="Disordered" evidence="1">
    <location>
        <begin position="42"/>
        <end position="61"/>
    </location>
</feature>
<protein>
    <recommendedName>
        <fullName evidence="4">Cbb3-type cytochrome oxidase assembly protein CcoS</fullName>
    </recommendedName>
</protein>
<dbReference type="NCBIfam" id="TIGR00847">
    <property type="entry name" value="ccoS"/>
    <property type="match status" value="1"/>
</dbReference>
<dbReference type="InterPro" id="IPR004714">
    <property type="entry name" value="Cyt_oxidase_maturation_cbb3"/>
</dbReference>
<dbReference type="PANTHER" id="PTHR41532:SF1">
    <property type="entry name" value="FIXS PROTEIN"/>
    <property type="match status" value="1"/>
</dbReference>
<dbReference type="Proteomes" id="UP000436822">
    <property type="component" value="Unassembled WGS sequence"/>
</dbReference>
<dbReference type="EMBL" id="BLJE01000002">
    <property type="protein sequence ID" value="GFE64849.1"/>
    <property type="molecule type" value="Genomic_DNA"/>
</dbReference>
<dbReference type="AlphaFoldDB" id="A0A6N6JHJ3"/>
<accession>A0A6N6JHJ3</accession>
<gene>
    <name evidence="2" type="ORF">KIN_19230</name>
</gene>
<comment type="caution">
    <text evidence="2">The sequence shown here is derived from an EMBL/GenBank/DDBJ whole genome shotgun (WGS) entry which is preliminary data.</text>
</comment>
<dbReference type="RefSeq" id="WP_159806346.1">
    <property type="nucleotide sequence ID" value="NZ_BLJE01000002.1"/>
</dbReference>
<evidence type="ECO:0008006" key="4">
    <source>
        <dbReference type="Google" id="ProtNLM"/>
    </source>
</evidence>
<dbReference type="PANTHER" id="PTHR41532">
    <property type="entry name" value="FIXS PROTEIN"/>
    <property type="match status" value="1"/>
</dbReference>
<evidence type="ECO:0000256" key="1">
    <source>
        <dbReference type="SAM" id="MobiDB-lite"/>
    </source>
</evidence>
<keyword evidence="3" id="KW-1185">Reference proteome</keyword>
<evidence type="ECO:0000313" key="3">
    <source>
        <dbReference type="Proteomes" id="UP000436822"/>
    </source>
</evidence>
<sequence>MNILLILVPVSLCLGAVGLIAFVWSLRSDQYEDLDGDAQRILFSDEAEPPDRDQTGRAAKD</sequence>
<dbReference type="Pfam" id="PF03597">
    <property type="entry name" value="FixS"/>
    <property type="match status" value="1"/>
</dbReference>